<feature type="domain" description="HTH tetR-type" evidence="5">
    <location>
        <begin position="7"/>
        <end position="67"/>
    </location>
</feature>
<dbReference type="PANTHER" id="PTHR30055">
    <property type="entry name" value="HTH-TYPE TRANSCRIPTIONAL REGULATOR RUTR"/>
    <property type="match status" value="1"/>
</dbReference>
<reference evidence="6 7" key="1">
    <citation type="submission" date="2021-04" db="EMBL/GenBank/DDBJ databases">
        <title>Nocardia tengchongensis.</title>
        <authorList>
            <person name="Zhuang k."/>
            <person name="Ran Y."/>
            <person name="Li W."/>
        </authorList>
    </citation>
    <scope>NUCLEOTIDE SEQUENCE [LARGE SCALE GENOMIC DNA]</scope>
    <source>
        <strain evidence="6 7">CFH S0057</strain>
    </source>
</reference>
<dbReference type="PANTHER" id="PTHR30055:SF238">
    <property type="entry name" value="MYCOFACTOCIN BIOSYNTHESIS TRANSCRIPTIONAL REGULATOR MFTR-RELATED"/>
    <property type="match status" value="1"/>
</dbReference>
<evidence type="ECO:0000313" key="7">
    <source>
        <dbReference type="Proteomes" id="UP000683310"/>
    </source>
</evidence>
<evidence type="ECO:0000256" key="3">
    <source>
        <dbReference type="ARBA" id="ARBA00023163"/>
    </source>
</evidence>
<dbReference type="SUPFAM" id="SSF46689">
    <property type="entry name" value="Homeodomain-like"/>
    <property type="match status" value="1"/>
</dbReference>
<keyword evidence="1" id="KW-0805">Transcription regulation</keyword>
<dbReference type="PROSITE" id="PS50977">
    <property type="entry name" value="HTH_TETR_2"/>
    <property type="match status" value="1"/>
</dbReference>
<evidence type="ECO:0000259" key="5">
    <source>
        <dbReference type="PROSITE" id="PS50977"/>
    </source>
</evidence>
<keyword evidence="7" id="KW-1185">Reference proteome</keyword>
<evidence type="ECO:0000256" key="1">
    <source>
        <dbReference type="ARBA" id="ARBA00023015"/>
    </source>
</evidence>
<dbReference type="InterPro" id="IPR036271">
    <property type="entry name" value="Tet_transcr_reg_TetR-rel_C_sf"/>
</dbReference>
<evidence type="ECO:0000256" key="4">
    <source>
        <dbReference type="PROSITE-ProRule" id="PRU00335"/>
    </source>
</evidence>
<feature type="DNA-binding region" description="H-T-H motif" evidence="4">
    <location>
        <begin position="30"/>
        <end position="49"/>
    </location>
</feature>
<gene>
    <name evidence="6" type="ORF">KHQ06_19160</name>
</gene>
<dbReference type="Gene3D" id="1.10.357.10">
    <property type="entry name" value="Tetracycline Repressor, domain 2"/>
    <property type="match status" value="1"/>
</dbReference>
<proteinExistence type="predicted"/>
<keyword evidence="3" id="KW-0804">Transcription</keyword>
<dbReference type="InterPro" id="IPR001647">
    <property type="entry name" value="HTH_TetR"/>
</dbReference>
<protein>
    <submittedName>
        <fullName evidence="6">TetR/AcrR family transcriptional regulator</fullName>
    </submittedName>
</protein>
<dbReference type="Pfam" id="PF00440">
    <property type="entry name" value="TetR_N"/>
    <property type="match status" value="1"/>
</dbReference>
<sequence length="190" mass="20250">MRGVPRPDLRTELFAAADRILARDGATGLTSRAITDEAGCAKGILHNHFDGLEGFLTEFAADRLQRALEQLSELPGRAGHGDILDNLTTAAVTLFDSGALPTAALISARPALATRIGAAIAADSALSASEQFFADYLIAEQTAGRLPADQDTRTIAFALVGSIHHLFFTSQGTELDPTRVRQIIRTLVRL</sequence>
<dbReference type="SUPFAM" id="SSF48498">
    <property type="entry name" value="Tetracyclin repressor-like, C-terminal domain"/>
    <property type="match status" value="1"/>
</dbReference>
<evidence type="ECO:0000256" key="2">
    <source>
        <dbReference type="ARBA" id="ARBA00023125"/>
    </source>
</evidence>
<evidence type="ECO:0000313" key="6">
    <source>
        <dbReference type="EMBL" id="QVI18677.1"/>
    </source>
</evidence>
<dbReference type="Proteomes" id="UP000683310">
    <property type="component" value="Chromosome"/>
</dbReference>
<accession>A0ABX8CFD1</accession>
<keyword evidence="2 4" id="KW-0238">DNA-binding</keyword>
<dbReference type="RefSeq" id="WP_213554714.1">
    <property type="nucleotide sequence ID" value="NZ_JBHZDI010000106.1"/>
</dbReference>
<dbReference type="EMBL" id="CP074371">
    <property type="protein sequence ID" value="QVI18677.1"/>
    <property type="molecule type" value="Genomic_DNA"/>
</dbReference>
<name>A0ABX8CFD1_9NOCA</name>
<organism evidence="6 7">
    <name type="scientific">Nocardia tengchongensis</name>
    <dbReference type="NCBI Taxonomy" id="2055889"/>
    <lineage>
        <taxon>Bacteria</taxon>
        <taxon>Bacillati</taxon>
        <taxon>Actinomycetota</taxon>
        <taxon>Actinomycetes</taxon>
        <taxon>Mycobacteriales</taxon>
        <taxon>Nocardiaceae</taxon>
        <taxon>Nocardia</taxon>
    </lineage>
</organism>
<dbReference type="InterPro" id="IPR009057">
    <property type="entry name" value="Homeodomain-like_sf"/>
</dbReference>
<dbReference type="InterPro" id="IPR050109">
    <property type="entry name" value="HTH-type_TetR-like_transc_reg"/>
</dbReference>